<proteinExistence type="predicted"/>
<dbReference type="Proteomes" id="UP001396334">
    <property type="component" value="Unassembled WGS sequence"/>
</dbReference>
<dbReference type="Gene3D" id="3.20.20.80">
    <property type="entry name" value="Glycosidases"/>
    <property type="match status" value="1"/>
</dbReference>
<protein>
    <submittedName>
        <fullName evidence="1">Uncharacterized protein</fullName>
    </submittedName>
</protein>
<evidence type="ECO:0000313" key="2">
    <source>
        <dbReference type="Proteomes" id="UP001396334"/>
    </source>
</evidence>
<dbReference type="InterPro" id="IPR027065">
    <property type="entry name" value="Lon_Prtase"/>
</dbReference>
<comment type="caution">
    <text evidence="1">The sequence shown here is derived from an EMBL/GenBank/DDBJ whole genome shotgun (WGS) entry which is preliminary data.</text>
</comment>
<dbReference type="InterPro" id="IPR017853">
    <property type="entry name" value="GH"/>
</dbReference>
<sequence length="497" mass="57007">MLENHTTQGSLELPQYKAQIFEGHGDLTRGLLELSPVQKVMLDSLRVARKVGSSAAHMFGKRLVWKCGDSKAKKPIELVMGDDPYSFRLLLMEDKGSRGNDETKPRFETMEGSMQACRNLCVLNVGWNSRNANTMGILPDPKMDENLPLSRHCVSTLSIFVTSLNGVCWIYQLSESLQDLHSYTGEGGYHKLLGSQLFNYGNWEAIRLHFPNLRWWLEDFKFVVFRFDGFTFMRYYHYDIDMTFAWNYSEVNYDVIKEQTIIDEDLYGLDYVKEIIWKFIVVRKFIGMPQGKIICLLGVGKTSIGRLIGSTLICRFPVGGLYDVVETNVHHWIYITVMLGKMVQGNKNVRTLDPLVLILNNQTEVEPVVIALLVKKTNMFLVENLIYVEGYRARILLWIGLELLWILPCGSKDSQDSVIGEWYSATFDSSFVDYMRKTLTTAISFGYARGVLSVANDLVIVYIALDFFKIYYDEELGHILENTFINFIFGLRKSIGK</sequence>
<organism evidence="1 2">
    <name type="scientific">Hibiscus sabdariffa</name>
    <name type="common">roselle</name>
    <dbReference type="NCBI Taxonomy" id="183260"/>
    <lineage>
        <taxon>Eukaryota</taxon>
        <taxon>Viridiplantae</taxon>
        <taxon>Streptophyta</taxon>
        <taxon>Embryophyta</taxon>
        <taxon>Tracheophyta</taxon>
        <taxon>Spermatophyta</taxon>
        <taxon>Magnoliopsida</taxon>
        <taxon>eudicotyledons</taxon>
        <taxon>Gunneridae</taxon>
        <taxon>Pentapetalae</taxon>
        <taxon>rosids</taxon>
        <taxon>malvids</taxon>
        <taxon>Malvales</taxon>
        <taxon>Malvaceae</taxon>
        <taxon>Malvoideae</taxon>
        <taxon>Hibiscus</taxon>
    </lineage>
</organism>
<dbReference type="PANTHER" id="PTHR43718:SF2">
    <property type="entry name" value="LON PROTEASE HOMOLOG, MITOCHONDRIAL"/>
    <property type="match status" value="1"/>
</dbReference>
<evidence type="ECO:0000313" key="1">
    <source>
        <dbReference type="EMBL" id="KAK9026684.1"/>
    </source>
</evidence>
<reference evidence="1 2" key="1">
    <citation type="journal article" date="2024" name="G3 (Bethesda)">
        <title>Genome assembly of Hibiscus sabdariffa L. provides insights into metabolisms of medicinal natural products.</title>
        <authorList>
            <person name="Kim T."/>
        </authorList>
    </citation>
    <scope>NUCLEOTIDE SEQUENCE [LARGE SCALE GENOMIC DNA]</scope>
    <source>
        <strain evidence="1">TK-2024</strain>
        <tissue evidence="1">Old leaves</tissue>
    </source>
</reference>
<dbReference type="SUPFAM" id="SSF69593">
    <property type="entry name" value="Glycerol-3-phosphate (1)-acyltransferase"/>
    <property type="match status" value="1"/>
</dbReference>
<accession>A0ABR2SNI4</accession>
<keyword evidence="2" id="KW-1185">Reference proteome</keyword>
<dbReference type="PANTHER" id="PTHR43718">
    <property type="entry name" value="LON PROTEASE"/>
    <property type="match status" value="1"/>
</dbReference>
<name>A0ABR2SNI4_9ROSI</name>
<dbReference type="SUPFAM" id="SSF51445">
    <property type="entry name" value="(Trans)glycosidases"/>
    <property type="match status" value="1"/>
</dbReference>
<dbReference type="EMBL" id="JBBPBN010000013">
    <property type="protein sequence ID" value="KAK9026684.1"/>
    <property type="molecule type" value="Genomic_DNA"/>
</dbReference>
<gene>
    <name evidence="1" type="ORF">V6N11_039518</name>
</gene>